<dbReference type="Pfam" id="PF01588">
    <property type="entry name" value="tRNA_bind"/>
    <property type="match status" value="1"/>
</dbReference>
<evidence type="ECO:0000313" key="11">
    <source>
        <dbReference type="Proteomes" id="UP000015105"/>
    </source>
</evidence>
<evidence type="ECO:0000259" key="9">
    <source>
        <dbReference type="PROSITE" id="PS50886"/>
    </source>
</evidence>
<evidence type="ECO:0000256" key="8">
    <source>
        <dbReference type="SAM" id="MobiDB-lite"/>
    </source>
</evidence>
<dbReference type="InterPro" id="IPR041872">
    <property type="entry name" value="Anticodon_Met"/>
</dbReference>
<accession>A0A453JUH5</accession>
<reference evidence="11" key="2">
    <citation type="journal article" date="2017" name="Nat. Plants">
        <title>The Aegilops tauschii genome reveals multiple impacts of transposons.</title>
        <authorList>
            <person name="Zhao G."/>
            <person name="Zou C."/>
            <person name="Li K."/>
            <person name="Wang K."/>
            <person name="Li T."/>
            <person name="Gao L."/>
            <person name="Zhang X."/>
            <person name="Wang H."/>
            <person name="Yang Z."/>
            <person name="Liu X."/>
            <person name="Jiang W."/>
            <person name="Mao L."/>
            <person name="Kong X."/>
            <person name="Jiao Y."/>
            <person name="Jia J."/>
        </authorList>
    </citation>
    <scope>NUCLEOTIDE SEQUENCE [LARGE SCALE GENOMIC DNA]</scope>
    <source>
        <strain evidence="11">cv. AL8/78</strain>
    </source>
</reference>
<protein>
    <recommendedName>
        <fullName evidence="9">tRNA-binding domain-containing protein</fullName>
    </recommendedName>
</protein>
<dbReference type="Gene3D" id="2.40.50.140">
    <property type="entry name" value="Nucleic acid-binding proteins"/>
    <property type="match status" value="1"/>
</dbReference>
<feature type="region of interest" description="Disordered" evidence="8">
    <location>
        <begin position="162"/>
        <end position="181"/>
    </location>
</feature>
<reference evidence="10" key="5">
    <citation type="journal article" date="2021" name="G3 (Bethesda)">
        <title>Aegilops tauschii genome assembly Aet v5.0 features greater sequence contiguity and improved annotation.</title>
        <authorList>
            <person name="Wang L."/>
            <person name="Zhu T."/>
            <person name="Rodriguez J.C."/>
            <person name="Deal K.R."/>
            <person name="Dubcovsky J."/>
            <person name="McGuire P.E."/>
            <person name="Lux T."/>
            <person name="Spannagl M."/>
            <person name="Mayer K.F.X."/>
            <person name="Baldrich P."/>
            <person name="Meyers B.C."/>
            <person name="Huo N."/>
            <person name="Gu Y.Q."/>
            <person name="Zhou H."/>
            <person name="Devos K.M."/>
            <person name="Bennetzen J.L."/>
            <person name="Unver T."/>
            <person name="Budak H."/>
            <person name="Gulick P.J."/>
            <person name="Galiba G."/>
            <person name="Kalapos B."/>
            <person name="Nelson D.R."/>
            <person name="Li P."/>
            <person name="You F.M."/>
            <person name="Luo M.C."/>
            <person name="Dvorak J."/>
        </authorList>
    </citation>
    <scope>NUCLEOTIDE SEQUENCE [LARGE SCALE GENOMIC DNA]</scope>
    <source>
        <strain evidence="10">cv. AL8/78</strain>
    </source>
</reference>
<feature type="domain" description="TRNA-binding" evidence="9">
    <location>
        <begin position="185"/>
        <end position="288"/>
    </location>
</feature>
<keyword evidence="5" id="KW-0648">Protein biosynthesis</keyword>
<comment type="subcellular location">
    <subcellularLocation>
        <location evidence="1">Cytoplasm</location>
    </subcellularLocation>
</comment>
<keyword evidence="4 7" id="KW-0694">RNA-binding</keyword>
<keyword evidence="2" id="KW-0963">Cytoplasm</keyword>
<dbReference type="Gramene" id="AET5Gv20196600.14">
    <property type="protein sequence ID" value="AET5Gv20196600.14"/>
    <property type="gene ID" value="AET5Gv20196600"/>
</dbReference>
<dbReference type="GO" id="GO:0006431">
    <property type="term" value="P:methionyl-tRNA aminoacylation"/>
    <property type="evidence" value="ECO:0007669"/>
    <property type="project" value="TreeGrafter"/>
</dbReference>
<dbReference type="InterPro" id="IPR002547">
    <property type="entry name" value="tRNA-bd_dom"/>
</dbReference>
<dbReference type="PANTHER" id="PTHR45765:SF6">
    <property type="entry name" value="METHIONINE--TRNA LIGASE"/>
    <property type="match status" value="1"/>
</dbReference>
<dbReference type="PROSITE" id="PS50886">
    <property type="entry name" value="TRBD"/>
    <property type="match status" value="1"/>
</dbReference>
<dbReference type="SUPFAM" id="SSF50249">
    <property type="entry name" value="Nucleic acid-binding proteins"/>
    <property type="match status" value="1"/>
</dbReference>
<evidence type="ECO:0000256" key="7">
    <source>
        <dbReference type="PROSITE-ProRule" id="PRU00209"/>
    </source>
</evidence>
<dbReference type="Gene3D" id="1.10.730.10">
    <property type="entry name" value="Isoleucyl-tRNA Synthetase, Domain 1"/>
    <property type="match status" value="1"/>
</dbReference>
<reference evidence="10" key="3">
    <citation type="journal article" date="2017" name="Nature">
        <title>Genome sequence of the progenitor of the wheat D genome Aegilops tauschii.</title>
        <authorList>
            <person name="Luo M.C."/>
            <person name="Gu Y.Q."/>
            <person name="Puiu D."/>
            <person name="Wang H."/>
            <person name="Twardziok S.O."/>
            <person name="Deal K.R."/>
            <person name="Huo N."/>
            <person name="Zhu T."/>
            <person name="Wang L."/>
            <person name="Wang Y."/>
            <person name="McGuire P.E."/>
            <person name="Liu S."/>
            <person name="Long H."/>
            <person name="Ramasamy R.K."/>
            <person name="Rodriguez J.C."/>
            <person name="Van S.L."/>
            <person name="Yuan L."/>
            <person name="Wang Z."/>
            <person name="Xia Z."/>
            <person name="Xiao L."/>
            <person name="Anderson O.D."/>
            <person name="Ouyang S."/>
            <person name="Liang Y."/>
            <person name="Zimin A.V."/>
            <person name="Pertea G."/>
            <person name="Qi P."/>
            <person name="Bennetzen J.L."/>
            <person name="Dai X."/>
            <person name="Dawson M.W."/>
            <person name="Muller H.G."/>
            <person name="Kugler K."/>
            <person name="Rivarola-Duarte L."/>
            <person name="Spannagl M."/>
            <person name="Mayer K.F.X."/>
            <person name="Lu F.H."/>
            <person name="Bevan M.W."/>
            <person name="Leroy P."/>
            <person name="Li P."/>
            <person name="You F.M."/>
            <person name="Sun Q."/>
            <person name="Liu Z."/>
            <person name="Lyons E."/>
            <person name="Wicker T."/>
            <person name="Salzberg S.L."/>
            <person name="Devos K.M."/>
            <person name="Dvorak J."/>
        </authorList>
    </citation>
    <scope>NUCLEOTIDE SEQUENCE [LARGE SCALE GENOMIC DNA]</scope>
    <source>
        <strain evidence="10">cv. AL8/78</strain>
    </source>
</reference>
<dbReference type="GO" id="GO:0005829">
    <property type="term" value="C:cytosol"/>
    <property type="evidence" value="ECO:0007669"/>
    <property type="project" value="TreeGrafter"/>
</dbReference>
<dbReference type="FunFam" id="2.40.50.140:FF:000047">
    <property type="entry name" value="tyrosine--tRNA ligase, cytoplasmic isoform X2"/>
    <property type="match status" value="1"/>
</dbReference>
<keyword evidence="11" id="KW-1185">Reference proteome</keyword>
<evidence type="ECO:0000256" key="4">
    <source>
        <dbReference type="ARBA" id="ARBA00022884"/>
    </source>
</evidence>
<evidence type="ECO:0000313" key="10">
    <source>
        <dbReference type="EnsemblPlants" id="AET5Gv20196600.14"/>
    </source>
</evidence>
<proteinExistence type="predicted"/>
<dbReference type="InterPro" id="IPR009080">
    <property type="entry name" value="tRNAsynth_Ia_anticodon-bd"/>
</dbReference>
<dbReference type="CDD" id="cd02799">
    <property type="entry name" value="tRNA_bind_EMAP-II_like"/>
    <property type="match status" value="1"/>
</dbReference>
<keyword evidence="3 7" id="KW-0820">tRNA-binding</keyword>
<sequence length="347" mass="37822">TECSLLLLQVKLKQGLKSAMAISSDGNAYLQESQFWRLYKEDPAACAVVMKTSVGVVYLLACLLEPFMPSFSREVLRQLNMSPDEDLSFCDDKGETAKAKRPWDFVSAGHKIGKPVPLFKELKDEEVEAFRIKFAGSQAERISKAQADAEAKKVAEKLKATKLSEGSSKKKQSGGSKSKTAEDVSVAKLDIRVGLIRKAEKHPDADSLYVEEIDVGEEAPRTVVSGLVKFIPLEEMQNRKVCVLCNLKPVAMRGIKSHAMVLAASNEDHSKVELVEPPESAAVGEKVTFAGFSGEPEASLNAKSKTWEKLSADLHSNGELVACYKDVPFTTLAGVCKVKTIANGDIR</sequence>
<dbReference type="GO" id="GO:0005524">
    <property type="term" value="F:ATP binding"/>
    <property type="evidence" value="ECO:0007669"/>
    <property type="project" value="InterPro"/>
</dbReference>
<name>A0A453JUH5_AEGTS</name>
<dbReference type="Pfam" id="PF19303">
    <property type="entry name" value="Anticodon_3"/>
    <property type="match status" value="1"/>
</dbReference>
<dbReference type="EnsemblPlants" id="AET5Gv20196600.14">
    <property type="protein sequence ID" value="AET5Gv20196600.14"/>
    <property type="gene ID" value="AET5Gv20196600"/>
</dbReference>
<reference evidence="10" key="4">
    <citation type="submission" date="2019-03" db="UniProtKB">
        <authorList>
            <consortium name="EnsemblPlants"/>
        </authorList>
    </citation>
    <scope>IDENTIFICATION</scope>
</reference>
<dbReference type="GO" id="GO:0000049">
    <property type="term" value="F:tRNA binding"/>
    <property type="evidence" value="ECO:0007669"/>
    <property type="project" value="UniProtKB-UniRule"/>
</dbReference>
<dbReference type="InterPro" id="IPR012340">
    <property type="entry name" value="NA-bd_OB-fold"/>
</dbReference>
<evidence type="ECO:0000256" key="6">
    <source>
        <dbReference type="ARBA" id="ARBA00047364"/>
    </source>
</evidence>
<reference evidence="11" key="1">
    <citation type="journal article" date="2014" name="Science">
        <title>Ancient hybridizations among the ancestral genomes of bread wheat.</title>
        <authorList>
            <consortium name="International Wheat Genome Sequencing Consortium,"/>
            <person name="Marcussen T."/>
            <person name="Sandve S.R."/>
            <person name="Heier L."/>
            <person name="Spannagl M."/>
            <person name="Pfeifer M."/>
            <person name="Jakobsen K.S."/>
            <person name="Wulff B.B."/>
            <person name="Steuernagel B."/>
            <person name="Mayer K.F."/>
            <person name="Olsen O.A."/>
        </authorList>
    </citation>
    <scope>NUCLEOTIDE SEQUENCE [LARGE SCALE GENOMIC DNA]</scope>
    <source>
        <strain evidence="11">cv. AL8/78</strain>
    </source>
</reference>
<dbReference type="SUPFAM" id="SSF47323">
    <property type="entry name" value="Anticodon-binding domain of a subclass of class I aminoacyl-tRNA synthetases"/>
    <property type="match status" value="1"/>
</dbReference>
<dbReference type="Proteomes" id="UP000015105">
    <property type="component" value="Chromosome 5D"/>
</dbReference>
<evidence type="ECO:0000256" key="3">
    <source>
        <dbReference type="ARBA" id="ARBA00022555"/>
    </source>
</evidence>
<dbReference type="AlphaFoldDB" id="A0A453JUH5"/>
<comment type="catalytic activity">
    <reaction evidence="6">
        <text>tRNA(Met) + L-methionine + ATP = L-methionyl-tRNA(Met) + AMP + diphosphate</text>
        <dbReference type="Rhea" id="RHEA:13481"/>
        <dbReference type="Rhea" id="RHEA-COMP:9667"/>
        <dbReference type="Rhea" id="RHEA-COMP:9698"/>
        <dbReference type="ChEBI" id="CHEBI:30616"/>
        <dbReference type="ChEBI" id="CHEBI:33019"/>
        <dbReference type="ChEBI" id="CHEBI:57844"/>
        <dbReference type="ChEBI" id="CHEBI:78442"/>
        <dbReference type="ChEBI" id="CHEBI:78530"/>
        <dbReference type="ChEBI" id="CHEBI:456215"/>
        <dbReference type="EC" id="6.1.1.10"/>
    </reaction>
</comment>
<dbReference type="PANTHER" id="PTHR45765">
    <property type="entry name" value="METHIONINE--TRNA LIGASE"/>
    <property type="match status" value="1"/>
</dbReference>
<evidence type="ECO:0000256" key="2">
    <source>
        <dbReference type="ARBA" id="ARBA00022490"/>
    </source>
</evidence>
<evidence type="ECO:0000256" key="1">
    <source>
        <dbReference type="ARBA" id="ARBA00004496"/>
    </source>
</evidence>
<dbReference type="GO" id="GO:0017101">
    <property type="term" value="C:aminoacyl-tRNA synthetase multienzyme complex"/>
    <property type="evidence" value="ECO:0007669"/>
    <property type="project" value="TreeGrafter"/>
</dbReference>
<dbReference type="InterPro" id="IPR023458">
    <property type="entry name" value="Met-tRNA_ligase_1"/>
</dbReference>
<evidence type="ECO:0000256" key="5">
    <source>
        <dbReference type="ARBA" id="ARBA00022917"/>
    </source>
</evidence>
<organism evidence="10 11">
    <name type="scientific">Aegilops tauschii subsp. strangulata</name>
    <name type="common">Goatgrass</name>
    <dbReference type="NCBI Taxonomy" id="200361"/>
    <lineage>
        <taxon>Eukaryota</taxon>
        <taxon>Viridiplantae</taxon>
        <taxon>Streptophyta</taxon>
        <taxon>Embryophyta</taxon>
        <taxon>Tracheophyta</taxon>
        <taxon>Spermatophyta</taxon>
        <taxon>Magnoliopsida</taxon>
        <taxon>Liliopsida</taxon>
        <taxon>Poales</taxon>
        <taxon>Poaceae</taxon>
        <taxon>BOP clade</taxon>
        <taxon>Pooideae</taxon>
        <taxon>Triticodae</taxon>
        <taxon>Triticeae</taxon>
        <taxon>Triticinae</taxon>
        <taxon>Aegilops</taxon>
    </lineage>
</organism>
<dbReference type="GO" id="GO:0004825">
    <property type="term" value="F:methionine-tRNA ligase activity"/>
    <property type="evidence" value="ECO:0007669"/>
    <property type="project" value="UniProtKB-EC"/>
</dbReference>